<comment type="caution">
    <text evidence="1">The sequence shown here is derived from an EMBL/GenBank/DDBJ whole genome shotgun (WGS) entry which is preliminary data.</text>
</comment>
<dbReference type="PANTHER" id="PTHR15977:SF15">
    <property type="entry name" value="CILIA- AND FLAGELLA-ASSOCIATED PROTEIN 46"/>
    <property type="match status" value="1"/>
</dbReference>
<dbReference type="InterPro" id="IPR039586">
    <property type="entry name" value="CFAP46"/>
</dbReference>
<dbReference type="Proteomes" id="UP000242450">
    <property type="component" value="Chromosome 15"/>
</dbReference>
<dbReference type="GO" id="GO:0060294">
    <property type="term" value="P:cilium movement involved in cell motility"/>
    <property type="evidence" value="ECO:0007669"/>
    <property type="project" value="InterPro"/>
</dbReference>
<reference evidence="1 2" key="1">
    <citation type="journal article" date="2018" name="Mol. Genet. Genomics">
        <title>The red deer Cervus elaphus genome CerEla1.0: sequencing, annotating, genes, and chromosomes.</title>
        <authorList>
            <person name="Bana N.A."/>
            <person name="Nyiri A."/>
            <person name="Nagy J."/>
            <person name="Frank K."/>
            <person name="Nagy T."/>
            <person name="Steger V."/>
            <person name="Schiller M."/>
            <person name="Lakatos P."/>
            <person name="Sugar L."/>
            <person name="Horn P."/>
            <person name="Barta E."/>
            <person name="Orosz L."/>
        </authorList>
    </citation>
    <scope>NUCLEOTIDE SEQUENCE [LARGE SCALE GENOMIC DNA]</scope>
    <source>
        <strain evidence="1">Hungarian</strain>
    </source>
</reference>
<protein>
    <submittedName>
        <fullName evidence="1">Uncharacterized protein</fullName>
    </submittedName>
</protein>
<evidence type="ECO:0000313" key="1">
    <source>
        <dbReference type="EMBL" id="OWK07784.1"/>
    </source>
</evidence>
<keyword evidence="2" id="KW-1185">Reference proteome</keyword>
<evidence type="ECO:0000313" key="2">
    <source>
        <dbReference type="Proteomes" id="UP000242450"/>
    </source>
</evidence>
<dbReference type="GO" id="GO:0035082">
    <property type="term" value="P:axoneme assembly"/>
    <property type="evidence" value="ECO:0007669"/>
    <property type="project" value="InterPro"/>
</dbReference>
<name>A0A212CPM8_CEREH</name>
<dbReference type="PANTHER" id="PTHR15977">
    <property type="entry name" value="CILIA- AND FLAGELLA-ASSOCIATED PROTEIN 46"/>
    <property type="match status" value="1"/>
</dbReference>
<proteinExistence type="predicted"/>
<gene>
    <name evidence="1" type="ORF">Celaphus_00008802</name>
</gene>
<accession>A0A212CPM8</accession>
<dbReference type="EMBL" id="MKHE01000015">
    <property type="protein sequence ID" value="OWK07784.1"/>
    <property type="molecule type" value="Genomic_DNA"/>
</dbReference>
<dbReference type="AlphaFoldDB" id="A0A212CPM8"/>
<dbReference type="OrthoDB" id="68437at2759"/>
<organism evidence="1 2">
    <name type="scientific">Cervus elaphus hippelaphus</name>
    <name type="common">European red deer</name>
    <dbReference type="NCBI Taxonomy" id="46360"/>
    <lineage>
        <taxon>Eukaryota</taxon>
        <taxon>Metazoa</taxon>
        <taxon>Chordata</taxon>
        <taxon>Craniata</taxon>
        <taxon>Vertebrata</taxon>
        <taxon>Euteleostomi</taxon>
        <taxon>Mammalia</taxon>
        <taxon>Eutheria</taxon>
        <taxon>Laurasiatheria</taxon>
        <taxon>Artiodactyla</taxon>
        <taxon>Ruminantia</taxon>
        <taxon>Pecora</taxon>
        <taxon>Cervidae</taxon>
        <taxon>Cervinae</taxon>
        <taxon>Cervus</taxon>
    </lineage>
</organism>
<sequence>MLCSALARGLIIHWIPALVPEKARKQARSNPLHTPLDPEAASEVRAAVEICEFALNLTNGMEPEEVVPVSARQQLIATWVKGKQLLQQQIGPRLGTEEQVLRAAWGRGRAGGGAGRAGRLPCRRLCPRCGCHP</sequence>